<dbReference type="PANTHER" id="PTHR11328:SF24">
    <property type="entry name" value="MAJOR FACILITATOR SUPERFAMILY (MFS) PROFILE DOMAIN-CONTAINING PROTEIN"/>
    <property type="match status" value="1"/>
</dbReference>
<proteinExistence type="inferred from homology"/>
<organism evidence="4 5">
    <name type="scientific">Branchiostoma floridae</name>
    <name type="common">Florida lancelet</name>
    <name type="synonym">Amphioxus</name>
    <dbReference type="NCBI Taxonomy" id="7739"/>
    <lineage>
        <taxon>Eukaryota</taxon>
        <taxon>Metazoa</taxon>
        <taxon>Chordata</taxon>
        <taxon>Cephalochordata</taxon>
        <taxon>Leptocardii</taxon>
        <taxon>Amphioxiformes</taxon>
        <taxon>Branchiostomatidae</taxon>
        <taxon>Branchiostoma</taxon>
    </lineage>
</organism>
<keyword evidence="4" id="KW-1185">Reference proteome</keyword>
<dbReference type="SUPFAM" id="SSF103473">
    <property type="entry name" value="MFS general substrate transporter"/>
    <property type="match status" value="1"/>
</dbReference>
<evidence type="ECO:0000256" key="3">
    <source>
        <dbReference type="SAM" id="Phobius"/>
    </source>
</evidence>
<dbReference type="RefSeq" id="XP_035682674.1">
    <property type="nucleotide sequence ID" value="XM_035826781.1"/>
</dbReference>
<dbReference type="GeneID" id="118420077"/>
<accession>A0A9J7LGW7</accession>
<dbReference type="GO" id="GO:0015293">
    <property type="term" value="F:symporter activity"/>
    <property type="evidence" value="ECO:0007669"/>
    <property type="project" value="InterPro"/>
</dbReference>
<feature type="transmembrane region" description="Helical" evidence="3">
    <location>
        <begin position="273"/>
        <end position="299"/>
    </location>
</feature>
<reference evidence="4" key="1">
    <citation type="journal article" date="2020" name="Nat. Ecol. Evol.">
        <title>Deeply conserved synteny resolves early events in vertebrate evolution.</title>
        <authorList>
            <person name="Simakov O."/>
            <person name="Marletaz F."/>
            <person name="Yue J.X."/>
            <person name="O'Connell B."/>
            <person name="Jenkins J."/>
            <person name="Brandt A."/>
            <person name="Calef R."/>
            <person name="Tung C.H."/>
            <person name="Huang T.K."/>
            <person name="Schmutz J."/>
            <person name="Satoh N."/>
            <person name="Yu J.K."/>
            <person name="Putnam N.H."/>
            <person name="Green R.E."/>
            <person name="Rokhsar D.S."/>
        </authorList>
    </citation>
    <scope>NUCLEOTIDE SEQUENCE [LARGE SCALE GENOMIC DNA]</scope>
    <source>
        <strain evidence="4">S238N-H82</strain>
    </source>
</reference>
<keyword evidence="3" id="KW-0472">Membrane</keyword>
<name>A0A9J7LGW7_BRAFL</name>
<evidence type="ECO:0000313" key="4">
    <source>
        <dbReference type="Proteomes" id="UP000001554"/>
    </source>
</evidence>
<dbReference type="InterPro" id="IPR036259">
    <property type="entry name" value="MFS_trans_sf"/>
</dbReference>
<dbReference type="InterPro" id="IPR039672">
    <property type="entry name" value="MFS_2"/>
</dbReference>
<feature type="transmembrane region" description="Helical" evidence="3">
    <location>
        <begin position="447"/>
        <end position="467"/>
    </location>
</feature>
<dbReference type="OMA" id="YWYYLGT"/>
<dbReference type="Proteomes" id="UP000001554">
    <property type="component" value="Chromosome 7"/>
</dbReference>
<feature type="transmembrane region" description="Helical" evidence="3">
    <location>
        <begin position="126"/>
        <end position="150"/>
    </location>
</feature>
<evidence type="ECO:0000256" key="1">
    <source>
        <dbReference type="ARBA" id="ARBA00008335"/>
    </source>
</evidence>
<feature type="transmembrane region" description="Helical" evidence="3">
    <location>
        <begin position="21"/>
        <end position="44"/>
    </location>
</feature>
<keyword evidence="3" id="KW-0812">Transmembrane</keyword>
<feature type="transmembrane region" description="Helical" evidence="3">
    <location>
        <begin position="94"/>
        <end position="114"/>
    </location>
</feature>
<evidence type="ECO:0000313" key="5">
    <source>
        <dbReference type="RefSeq" id="XP_035682674.1"/>
    </source>
</evidence>
<feature type="transmembrane region" description="Helical" evidence="3">
    <location>
        <begin position="219"/>
        <end position="239"/>
    </location>
</feature>
<dbReference type="AlphaFoldDB" id="A0A9J7LGW7"/>
<dbReference type="Pfam" id="PF13347">
    <property type="entry name" value="MFS_2"/>
    <property type="match status" value="1"/>
</dbReference>
<sequence>MSEKEQQQKEVQLQERKPLSVVSKLCYGLGGMAVDIFWTVLGAYTNIFLVEVAQLPPLFGTSVVFGGRAIDAVCNFIIGPLIDRTDTRWGKIKPWILGSGLLLIPIYILVWYVPDVGLEGKLAWYILLYVCLMFVKTALSISSRALVVFLSHDSQDRDSATVYRGLFVLMGIVAGMAIHGQIVASYEQKKFDPCNIDNSTNSTNITVDNIYLKEVKTGYLISAGIIAGLTFLCVLGVLIGTTERKDISKTSQRQHYQSFIKTIKAVLTFRPNVYILLIFFNIALTLSILLGTSVLFIQYSLDLAEQVQNAMLAFVLSAAVSMVLMGKVVAKLGKRTAFMCYQLAIIPPALGLQFIPERNLAVLIVVCIFLGLSGSAGFFIPWAMLNDIVDAYSLQADRRLDTVFFSMALSMNSFTTTLGLGLTTIALEIGGYKTGDCVQPASVGMSLGILVSVFPAVCSLCAMVLIWRYPITEQGREQIQKQLENRKKMDKDNQAQDSELKDVGKDSKRWYSSGTTKSFEEETPPLSAPDLSVSVDQ</sequence>
<dbReference type="GO" id="GO:0055085">
    <property type="term" value="P:transmembrane transport"/>
    <property type="evidence" value="ECO:0000318"/>
    <property type="project" value="GO_Central"/>
</dbReference>
<dbReference type="GO" id="GO:0008643">
    <property type="term" value="P:carbohydrate transport"/>
    <property type="evidence" value="ECO:0007669"/>
    <property type="project" value="InterPro"/>
</dbReference>
<protein>
    <submittedName>
        <fullName evidence="5">Sodium-dependent lysophosphatidylcholine symporter 1-B-like</fullName>
    </submittedName>
</protein>
<feature type="transmembrane region" description="Helical" evidence="3">
    <location>
        <begin position="403"/>
        <end position="427"/>
    </location>
</feature>
<feature type="transmembrane region" description="Helical" evidence="3">
    <location>
        <begin position="337"/>
        <end position="355"/>
    </location>
</feature>
<dbReference type="OrthoDB" id="197206at2759"/>
<feature type="transmembrane region" description="Helical" evidence="3">
    <location>
        <begin position="64"/>
        <end position="82"/>
    </location>
</feature>
<feature type="region of interest" description="Disordered" evidence="2">
    <location>
        <begin position="485"/>
        <end position="537"/>
    </location>
</feature>
<dbReference type="KEGG" id="bfo:118420077"/>
<comment type="similarity">
    <text evidence="1">Belongs to the major facilitator superfamily.</text>
</comment>
<keyword evidence="3" id="KW-1133">Transmembrane helix</keyword>
<dbReference type="GO" id="GO:0006869">
    <property type="term" value="P:lipid transport"/>
    <property type="evidence" value="ECO:0000318"/>
    <property type="project" value="GO_Central"/>
</dbReference>
<dbReference type="PANTHER" id="PTHR11328">
    <property type="entry name" value="MAJOR FACILITATOR SUPERFAMILY DOMAIN-CONTAINING PROTEIN"/>
    <property type="match status" value="1"/>
</dbReference>
<feature type="transmembrane region" description="Helical" evidence="3">
    <location>
        <begin position="162"/>
        <end position="182"/>
    </location>
</feature>
<dbReference type="Gene3D" id="1.20.1250.20">
    <property type="entry name" value="MFS general substrate transporter like domains"/>
    <property type="match status" value="1"/>
</dbReference>
<feature type="transmembrane region" description="Helical" evidence="3">
    <location>
        <begin position="311"/>
        <end position="330"/>
    </location>
</feature>
<gene>
    <name evidence="5" type="primary">LOC118420077</name>
</gene>
<reference evidence="5" key="2">
    <citation type="submission" date="2025-08" db="UniProtKB">
        <authorList>
            <consortium name="RefSeq"/>
        </authorList>
    </citation>
    <scope>IDENTIFICATION</scope>
    <source>
        <strain evidence="5">S238N-H82</strain>
        <tissue evidence="5">Testes</tissue>
    </source>
</reference>
<evidence type="ECO:0000256" key="2">
    <source>
        <dbReference type="SAM" id="MobiDB-lite"/>
    </source>
</evidence>
<feature type="transmembrane region" description="Helical" evidence="3">
    <location>
        <begin position="361"/>
        <end position="382"/>
    </location>
</feature>
<dbReference type="GO" id="GO:0005886">
    <property type="term" value="C:plasma membrane"/>
    <property type="evidence" value="ECO:0000318"/>
    <property type="project" value="GO_Central"/>
</dbReference>
<feature type="compositionally biased region" description="Basic and acidic residues" evidence="2">
    <location>
        <begin position="485"/>
        <end position="509"/>
    </location>
</feature>